<evidence type="ECO:0008006" key="4">
    <source>
        <dbReference type="Google" id="ProtNLM"/>
    </source>
</evidence>
<name>A0ABQ3CJ21_9ACTN</name>
<reference evidence="3" key="1">
    <citation type="journal article" date="2019" name="Int. J. Syst. Evol. Microbiol.">
        <title>The Global Catalogue of Microorganisms (GCM) 10K type strain sequencing project: providing services to taxonomists for standard genome sequencing and annotation.</title>
        <authorList>
            <consortium name="The Broad Institute Genomics Platform"/>
            <consortium name="The Broad Institute Genome Sequencing Center for Infectious Disease"/>
            <person name="Wu L."/>
            <person name="Ma J."/>
        </authorList>
    </citation>
    <scope>NUCLEOTIDE SEQUENCE [LARGE SCALE GENOMIC DNA]</scope>
    <source>
        <strain evidence="3">JCM 4733</strain>
    </source>
</reference>
<dbReference type="EMBL" id="BMVN01000005">
    <property type="protein sequence ID" value="GHA16500.1"/>
    <property type="molecule type" value="Genomic_DNA"/>
</dbReference>
<evidence type="ECO:0000256" key="1">
    <source>
        <dbReference type="SAM" id="MobiDB-lite"/>
    </source>
</evidence>
<feature type="region of interest" description="Disordered" evidence="1">
    <location>
        <begin position="71"/>
        <end position="96"/>
    </location>
</feature>
<protein>
    <recommendedName>
        <fullName evidence="4">DUF222 domain-containing protein</fullName>
    </recommendedName>
</protein>
<proteinExistence type="predicted"/>
<dbReference type="Proteomes" id="UP000653644">
    <property type="component" value="Unassembled WGS sequence"/>
</dbReference>
<accession>A0ABQ3CJ21</accession>
<sequence length="143" mass="14996">MGAGRGRPVPGGRDGMSAEELTEDQALALWCDRLPSLQTRAARAGLASRLDRDIARVRDGGSAVRACRKWLPEDDEPGGRTTRSWSGETGTAFASLPGGREIRRTGVGAYACPTGACARRAGRDEQGHPPACAAFGTPMQAMG</sequence>
<keyword evidence="3" id="KW-1185">Reference proteome</keyword>
<comment type="caution">
    <text evidence="2">The sequence shown here is derived from an EMBL/GenBank/DDBJ whole genome shotgun (WGS) entry which is preliminary data.</text>
</comment>
<evidence type="ECO:0000313" key="3">
    <source>
        <dbReference type="Proteomes" id="UP000653644"/>
    </source>
</evidence>
<evidence type="ECO:0000313" key="2">
    <source>
        <dbReference type="EMBL" id="GHA16500.1"/>
    </source>
</evidence>
<organism evidence="2 3">
    <name type="scientific">Streptomyces canarius</name>
    <dbReference type="NCBI Taxonomy" id="285453"/>
    <lineage>
        <taxon>Bacteria</taxon>
        <taxon>Bacillati</taxon>
        <taxon>Actinomycetota</taxon>
        <taxon>Actinomycetes</taxon>
        <taxon>Kitasatosporales</taxon>
        <taxon>Streptomycetaceae</taxon>
        <taxon>Streptomyces</taxon>
    </lineage>
</organism>
<gene>
    <name evidence="2" type="ORF">GCM10010345_21720</name>
</gene>